<gene>
    <name evidence="2" type="ORF">GCM10010324_26260</name>
</gene>
<protein>
    <submittedName>
        <fullName evidence="2">Uncharacterized protein</fullName>
    </submittedName>
</protein>
<feature type="compositionally biased region" description="Polar residues" evidence="1">
    <location>
        <begin position="48"/>
        <end position="57"/>
    </location>
</feature>
<feature type="compositionally biased region" description="Polar residues" evidence="1">
    <location>
        <begin position="91"/>
        <end position="106"/>
    </location>
</feature>
<keyword evidence="3" id="KW-1185">Reference proteome</keyword>
<evidence type="ECO:0000256" key="1">
    <source>
        <dbReference type="SAM" id="MobiDB-lite"/>
    </source>
</evidence>
<organism evidence="2 3">
    <name type="scientific">Streptomyces hiroshimensis</name>
    <dbReference type="NCBI Taxonomy" id="66424"/>
    <lineage>
        <taxon>Bacteria</taxon>
        <taxon>Bacillati</taxon>
        <taxon>Actinomycetota</taxon>
        <taxon>Actinomycetes</taxon>
        <taxon>Kitasatosporales</taxon>
        <taxon>Streptomycetaceae</taxon>
        <taxon>Streptomyces</taxon>
    </lineage>
</organism>
<proteinExistence type="predicted"/>
<comment type="caution">
    <text evidence="2">The sequence shown here is derived from an EMBL/GenBank/DDBJ whole genome shotgun (WGS) entry which is preliminary data.</text>
</comment>
<reference evidence="3" key="1">
    <citation type="journal article" date="2019" name="Int. J. Syst. Evol. Microbiol.">
        <title>The Global Catalogue of Microorganisms (GCM) 10K type strain sequencing project: providing services to taxonomists for standard genome sequencing and annotation.</title>
        <authorList>
            <consortium name="The Broad Institute Genomics Platform"/>
            <consortium name="The Broad Institute Genome Sequencing Center for Infectious Disease"/>
            <person name="Wu L."/>
            <person name="Ma J."/>
        </authorList>
    </citation>
    <scope>NUCLEOTIDE SEQUENCE [LARGE SCALE GENOMIC DNA]</scope>
    <source>
        <strain evidence="3">JCM 4586</strain>
    </source>
</reference>
<evidence type="ECO:0000313" key="2">
    <source>
        <dbReference type="EMBL" id="GGX79444.1"/>
    </source>
</evidence>
<dbReference type="Proteomes" id="UP000659223">
    <property type="component" value="Unassembled WGS sequence"/>
</dbReference>
<evidence type="ECO:0000313" key="3">
    <source>
        <dbReference type="Proteomes" id="UP000659223"/>
    </source>
</evidence>
<sequence length="133" mass="14434">MWGKDTHRAPGWGPADTSRKIPVLPPLIRDDEYCGTRFQSSRREARSIGTQPSNLNSVPYVPEEAPILAEDGTPTGSVVKPPRRHTGHYGSYTSTAARVPQVTRSTPAGRREIRTLPGFAAAPGNRRAPPVVP</sequence>
<dbReference type="EMBL" id="BMUT01000004">
    <property type="protein sequence ID" value="GGX79444.1"/>
    <property type="molecule type" value="Genomic_DNA"/>
</dbReference>
<name>A0ABQ2YET3_9ACTN</name>
<feature type="region of interest" description="Disordered" evidence="1">
    <location>
        <begin position="40"/>
        <end position="133"/>
    </location>
</feature>
<accession>A0ABQ2YET3</accession>
<feature type="region of interest" description="Disordered" evidence="1">
    <location>
        <begin position="1"/>
        <end position="24"/>
    </location>
</feature>